<feature type="transmembrane region" description="Helical" evidence="6">
    <location>
        <begin position="97"/>
        <end position="121"/>
    </location>
</feature>
<feature type="transmembrane region" description="Helical" evidence="6">
    <location>
        <begin position="12"/>
        <end position="35"/>
    </location>
</feature>
<feature type="transmembrane region" description="Helical" evidence="6">
    <location>
        <begin position="241"/>
        <end position="261"/>
    </location>
</feature>
<keyword evidence="2" id="KW-1003">Cell membrane</keyword>
<gene>
    <name evidence="7" type="ORF">B5F14_07820</name>
</gene>
<dbReference type="PANTHER" id="PTHR30250">
    <property type="entry name" value="PST FAMILY PREDICTED COLANIC ACID TRANSPORTER"/>
    <property type="match status" value="1"/>
</dbReference>
<comment type="subcellular location">
    <subcellularLocation>
        <location evidence="1">Cell membrane</location>
        <topology evidence="1">Multi-pass membrane protein</topology>
    </subcellularLocation>
</comment>
<feature type="transmembrane region" description="Helical" evidence="6">
    <location>
        <begin position="419"/>
        <end position="442"/>
    </location>
</feature>
<evidence type="ECO:0000256" key="1">
    <source>
        <dbReference type="ARBA" id="ARBA00004651"/>
    </source>
</evidence>
<dbReference type="PIRSF" id="PIRSF038958">
    <property type="entry name" value="PG_synth_SpoVB"/>
    <property type="match status" value="1"/>
</dbReference>
<evidence type="ECO:0000256" key="2">
    <source>
        <dbReference type="ARBA" id="ARBA00022475"/>
    </source>
</evidence>
<dbReference type="InterPro" id="IPR050833">
    <property type="entry name" value="Poly_Biosynth_Transport"/>
</dbReference>
<evidence type="ECO:0000256" key="4">
    <source>
        <dbReference type="ARBA" id="ARBA00022989"/>
    </source>
</evidence>
<evidence type="ECO:0000313" key="8">
    <source>
        <dbReference type="Proteomes" id="UP000195447"/>
    </source>
</evidence>
<proteinExistence type="predicted"/>
<dbReference type="Proteomes" id="UP000195447">
    <property type="component" value="Unassembled WGS sequence"/>
</dbReference>
<accession>A0A1Y4LST7</accession>
<comment type="caution">
    <text evidence="7">The sequence shown here is derived from an EMBL/GenBank/DDBJ whole genome shotgun (WGS) entry which is preliminary data.</text>
</comment>
<dbReference type="InterPro" id="IPR002797">
    <property type="entry name" value="Polysacc_synth"/>
</dbReference>
<dbReference type="PANTHER" id="PTHR30250:SF21">
    <property type="entry name" value="LIPID II FLIPPASE MURJ"/>
    <property type="match status" value="1"/>
</dbReference>
<feature type="transmembrane region" description="Helical" evidence="6">
    <location>
        <begin position="462"/>
        <end position="483"/>
    </location>
</feature>
<feature type="transmembrane region" description="Helical" evidence="6">
    <location>
        <begin position="55"/>
        <end position="76"/>
    </location>
</feature>
<feature type="transmembrane region" description="Helical" evidence="6">
    <location>
        <begin position="193"/>
        <end position="214"/>
    </location>
</feature>
<name>A0A1Y4LST7_9FIRM</name>
<organism evidence="7 8">
    <name type="scientific">Faecalitalea cylindroides</name>
    <dbReference type="NCBI Taxonomy" id="39483"/>
    <lineage>
        <taxon>Bacteria</taxon>
        <taxon>Bacillati</taxon>
        <taxon>Bacillota</taxon>
        <taxon>Erysipelotrichia</taxon>
        <taxon>Erysipelotrichales</taxon>
        <taxon>Erysipelotrichaceae</taxon>
        <taxon>Faecalitalea</taxon>
    </lineage>
</organism>
<feature type="transmembrane region" description="Helical" evidence="6">
    <location>
        <begin position="495"/>
        <end position="515"/>
    </location>
</feature>
<sequence length="542" mass="59974">MEKKNSVKNSVIISGLIGTGGLFVAKLLGLVYSIPFSSILGSEAYMGYYGQAYNIYSYVLNVFTAGFPFAVATLVARYTVLKDAKTVLLVKKISLSFLAVTGFIGMLILMASAGFLAPLMVEEDPEIMANVIRILSVAIFLVPVLSAFRGFYQGMKEMEEYAFSQAFEQLFRVGFLLSAACLIVYVFGWERKWALYASVLSTSVAAIAAIAQIVHFDRIHCKPIIEQAAVQKEKPIDSKKLLKEFFVLAIPYLIVAILGYSDSIYNAVLLPTGLRLHNYTSDQITTIISATTYVGVKLTAIPMILAPGFTAALIPHISSALAQKNYKLAKKNVLDCLNIIFYIALPVSFCIFAYAEPLFFTLFHNEDLQLCTYVTQWLSIEGFFGTLTPVVTNIMMALELKRNVLKRLLVCTLIKGLTMVPLVWILGFPGAVISSTLGYLYLLYYNFKEIHKVYGINYHKTGIIIVRVCIGIVGLWITSLLLTQIGLGGVEGGKLISFVKMAANGLICVVVYFLITAYLKVPQSVFHIRFSGIMNKLKRRGE</sequence>
<keyword evidence="4 6" id="KW-1133">Transmembrane helix</keyword>
<keyword evidence="5 6" id="KW-0472">Membrane</keyword>
<feature type="transmembrane region" description="Helical" evidence="6">
    <location>
        <begin position="169"/>
        <end position="187"/>
    </location>
</feature>
<dbReference type="EMBL" id="NFKM01000016">
    <property type="protein sequence ID" value="OUP58659.1"/>
    <property type="molecule type" value="Genomic_DNA"/>
</dbReference>
<dbReference type="GO" id="GO:0005886">
    <property type="term" value="C:plasma membrane"/>
    <property type="evidence" value="ECO:0007669"/>
    <property type="project" value="UniProtKB-SubCell"/>
</dbReference>
<reference evidence="8" key="1">
    <citation type="submission" date="2017-04" db="EMBL/GenBank/DDBJ databases">
        <title>Function of individual gut microbiota members based on whole genome sequencing of pure cultures obtained from chicken caecum.</title>
        <authorList>
            <person name="Medvecky M."/>
            <person name="Cejkova D."/>
            <person name="Polansky O."/>
            <person name="Karasova D."/>
            <person name="Kubasova T."/>
            <person name="Cizek A."/>
            <person name="Rychlik I."/>
        </authorList>
    </citation>
    <scope>NUCLEOTIDE SEQUENCE [LARGE SCALE GENOMIC DNA]</scope>
    <source>
        <strain evidence="8">An178</strain>
    </source>
</reference>
<evidence type="ECO:0000256" key="3">
    <source>
        <dbReference type="ARBA" id="ARBA00022692"/>
    </source>
</evidence>
<keyword evidence="3 6" id="KW-0812">Transmembrane</keyword>
<feature type="transmembrane region" description="Helical" evidence="6">
    <location>
        <begin position="333"/>
        <end position="355"/>
    </location>
</feature>
<keyword evidence="8" id="KW-1185">Reference proteome</keyword>
<feature type="transmembrane region" description="Helical" evidence="6">
    <location>
        <begin position="300"/>
        <end position="321"/>
    </location>
</feature>
<feature type="transmembrane region" description="Helical" evidence="6">
    <location>
        <begin position="127"/>
        <end position="148"/>
    </location>
</feature>
<dbReference type="Pfam" id="PF01943">
    <property type="entry name" value="Polysacc_synt"/>
    <property type="match status" value="1"/>
</dbReference>
<evidence type="ECO:0000313" key="7">
    <source>
        <dbReference type="EMBL" id="OUP58659.1"/>
    </source>
</evidence>
<protein>
    <submittedName>
        <fullName evidence="7">Teichoic acid transporter</fullName>
    </submittedName>
</protein>
<evidence type="ECO:0000256" key="5">
    <source>
        <dbReference type="ARBA" id="ARBA00023136"/>
    </source>
</evidence>
<dbReference type="AlphaFoldDB" id="A0A1Y4LST7"/>
<dbReference type="RefSeq" id="WP_015536425.1">
    <property type="nucleotide sequence ID" value="NZ_JADNDT010000012.1"/>
</dbReference>
<evidence type="ECO:0000256" key="6">
    <source>
        <dbReference type="SAM" id="Phobius"/>
    </source>
</evidence>
<dbReference type="InterPro" id="IPR024923">
    <property type="entry name" value="PG_synth_SpoVB"/>
</dbReference>